<gene>
    <name evidence="1" type="ORF">KHM83_07850</name>
</gene>
<name>A0ABS5PNG0_9FIRM</name>
<dbReference type="Pfam" id="PF12953">
    <property type="entry name" value="DUF3842"/>
    <property type="match status" value="1"/>
</dbReference>
<dbReference type="EMBL" id="JAHBCL010000011">
    <property type="protein sequence ID" value="MBS7526586.1"/>
    <property type="molecule type" value="Genomic_DNA"/>
</dbReference>
<comment type="caution">
    <text evidence="1">The sequence shown here is derived from an EMBL/GenBank/DDBJ whole genome shotgun (WGS) entry which is preliminary data.</text>
</comment>
<organism evidence="1 2">
    <name type="scientific">Fusibacter paucivorans</name>
    <dbReference type="NCBI Taxonomy" id="76009"/>
    <lineage>
        <taxon>Bacteria</taxon>
        <taxon>Bacillati</taxon>
        <taxon>Bacillota</taxon>
        <taxon>Clostridia</taxon>
        <taxon>Eubacteriales</taxon>
        <taxon>Eubacteriales Family XII. Incertae Sedis</taxon>
        <taxon>Fusibacter</taxon>
    </lineage>
</organism>
<accession>A0ABS5PNG0</accession>
<evidence type="ECO:0000313" key="1">
    <source>
        <dbReference type="EMBL" id="MBS7526586.1"/>
    </source>
</evidence>
<keyword evidence="2" id="KW-1185">Reference proteome</keyword>
<dbReference type="RefSeq" id="WP_213236444.1">
    <property type="nucleotide sequence ID" value="NZ_JAHBCL010000011.1"/>
</dbReference>
<evidence type="ECO:0000313" key="2">
    <source>
        <dbReference type="Proteomes" id="UP000746471"/>
    </source>
</evidence>
<proteinExistence type="predicted"/>
<protein>
    <submittedName>
        <fullName evidence="1">DUF3842 family protein</fullName>
    </submittedName>
</protein>
<dbReference type="Proteomes" id="UP000746471">
    <property type="component" value="Unassembled WGS sequence"/>
</dbReference>
<reference evidence="1 2" key="1">
    <citation type="submission" date="2021-05" db="EMBL/GenBank/DDBJ databases">
        <title>Fusibacter ferrireducens sp. nov., an anaerobic, sulfur- and Fe-reducing bacterium isolated from the mangrove sediment.</title>
        <authorList>
            <person name="Qiu D."/>
        </authorList>
    </citation>
    <scope>NUCLEOTIDE SEQUENCE [LARGE SCALE GENOMIC DNA]</scope>
    <source>
        <strain evidence="1 2">DSM 12116</strain>
    </source>
</reference>
<sequence length="134" mass="13797">MKIAVIDGQGGGIGKAIIERIKARCPEHEVIALGTNALASSAMLRAGADSCATGENAICYNVGEVSLILGTMGILVPNAMLGELSPAMAAAIGAAKARKILIPYQKCNVFVVGTDKGTLQAQIEEMVEKIISTV</sequence>
<dbReference type="InterPro" id="IPR024208">
    <property type="entry name" value="DUF3842"/>
</dbReference>